<dbReference type="InterPro" id="IPR026265">
    <property type="entry name" value="LptC"/>
</dbReference>
<dbReference type="EMBL" id="CP027668">
    <property type="protein sequence ID" value="AVO46864.1"/>
    <property type="molecule type" value="Genomic_DNA"/>
</dbReference>
<feature type="region of interest" description="Disordered" evidence="1">
    <location>
        <begin position="216"/>
        <end position="245"/>
    </location>
</feature>
<keyword evidence="2" id="KW-0472">Membrane</keyword>
<gene>
    <name evidence="3" type="primary">lptC</name>
    <name evidence="3" type="ORF">C6569_18375</name>
</gene>
<dbReference type="InterPro" id="IPR010664">
    <property type="entry name" value="LipoPS_assembly_LptC-rel"/>
</dbReference>
<evidence type="ECO:0000313" key="3">
    <source>
        <dbReference type="EMBL" id="AVO46864.1"/>
    </source>
</evidence>
<dbReference type="Proteomes" id="UP000237889">
    <property type="component" value="Chromosome"/>
</dbReference>
<sequence>MAARRTDEWDGSARGGKGGSVEREAAFTLAYRHSKTVRRLRVLVPVAAVVIFGVVVFISWWDPLKNLNLPISVGAVSMAGSKVTMEAPRLTGYTADNRFYRVTATRAEHDITQANVVALTSIDSEMQLEGGGTARVVSATGLLDTKTGRVELTQDVVVTTSAGQTGELGHALVDTRAGTITSNGPVKLTSPRGQIVSERMQISDNGKVIVLEGRVRGSFTPEPPDPTITDLSQPSPAPSRSGDRP</sequence>
<dbReference type="GO" id="GO:0005886">
    <property type="term" value="C:plasma membrane"/>
    <property type="evidence" value="ECO:0007669"/>
    <property type="project" value="InterPro"/>
</dbReference>
<proteinExistence type="predicted"/>
<dbReference type="RefSeq" id="WP_106750234.1">
    <property type="nucleotide sequence ID" value="NZ_CP027668.1"/>
</dbReference>
<feature type="transmembrane region" description="Helical" evidence="2">
    <location>
        <begin position="42"/>
        <end position="61"/>
    </location>
</feature>
<keyword evidence="4" id="KW-1185">Reference proteome</keyword>
<name>A0A2S0NFA9_9HYPH</name>
<organism evidence="3 4">
    <name type="scientific">Phreatobacter cathodiphilus</name>
    <dbReference type="NCBI Taxonomy" id="1868589"/>
    <lineage>
        <taxon>Bacteria</taxon>
        <taxon>Pseudomonadati</taxon>
        <taxon>Pseudomonadota</taxon>
        <taxon>Alphaproteobacteria</taxon>
        <taxon>Hyphomicrobiales</taxon>
        <taxon>Phreatobacteraceae</taxon>
        <taxon>Phreatobacter</taxon>
    </lineage>
</organism>
<dbReference type="Pfam" id="PF06835">
    <property type="entry name" value="LptC"/>
    <property type="match status" value="1"/>
</dbReference>
<evidence type="ECO:0000313" key="4">
    <source>
        <dbReference type="Proteomes" id="UP000237889"/>
    </source>
</evidence>
<dbReference type="AlphaFoldDB" id="A0A2S0NFA9"/>
<protein>
    <submittedName>
        <fullName evidence="3">LPS export ABC transporter periplasmic protein LptC</fullName>
    </submittedName>
</protein>
<dbReference type="KEGG" id="phr:C6569_18375"/>
<dbReference type="Gene3D" id="2.60.450.10">
    <property type="entry name" value="Lipopolysaccharide (LPS) transport protein A like domain"/>
    <property type="match status" value="1"/>
</dbReference>
<evidence type="ECO:0000256" key="2">
    <source>
        <dbReference type="SAM" id="Phobius"/>
    </source>
</evidence>
<accession>A0A2S0NFA9</accession>
<evidence type="ECO:0000256" key="1">
    <source>
        <dbReference type="SAM" id="MobiDB-lite"/>
    </source>
</evidence>
<dbReference type="OrthoDB" id="7873824at2"/>
<dbReference type="GO" id="GO:0015221">
    <property type="term" value="F:lipopolysaccharide transmembrane transporter activity"/>
    <property type="evidence" value="ECO:0007669"/>
    <property type="project" value="InterPro"/>
</dbReference>
<keyword evidence="2" id="KW-1133">Transmembrane helix</keyword>
<dbReference type="NCBIfam" id="TIGR04409">
    <property type="entry name" value="LptC_YrbK"/>
    <property type="match status" value="1"/>
</dbReference>
<keyword evidence="2" id="KW-0812">Transmembrane</keyword>
<reference evidence="3 4" key="1">
    <citation type="submission" date="2018-03" db="EMBL/GenBank/DDBJ databases">
        <title>Genome sequencing of Phreatobacter sp.</title>
        <authorList>
            <person name="Kim S.-J."/>
            <person name="Heo J."/>
            <person name="Kwon S.-W."/>
        </authorList>
    </citation>
    <scope>NUCLEOTIDE SEQUENCE [LARGE SCALE GENOMIC DNA]</scope>
    <source>
        <strain evidence="3 4">S-12</strain>
    </source>
</reference>